<dbReference type="GO" id="GO:0000976">
    <property type="term" value="F:transcription cis-regulatory region binding"/>
    <property type="evidence" value="ECO:0007669"/>
    <property type="project" value="TreeGrafter"/>
</dbReference>
<feature type="compositionally biased region" description="Polar residues" evidence="5">
    <location>
        <begin position="8"/>
        <end position="24"/>
    </location>
</feature>
<keyword evidence="8" id="KW-1185">Reference proteome</keyword>
<evidence type="ECO:0000259" key="6">
    <source>
        <dbReference type="PROSITE" id="PS50977"/>
    </source>
</evidence>
<comment type="caution">
    <text evidence="7">The sequence shown here is derived from an EMBL/GenBank/DDBJ whole genome shotgun (WGS) entry which is preliminary data.</text>
</comment>
<dbReference type="Proteomes" id="UP000240739">
    <property type="component" value="Unassembled WGS sequence"/>
</dbReference>
<evidence type="ECO:0000313" key="8">
    <source>
        <dbReference type="Proteomes" id="UP000240739"/>
    </source>
</evidence>
<evidence type="ECO:0000313" key="7">
    <source>
        <dbReference type="EMBL" id="PTL59562.1"/>
    </source>
</evidence>
<feature type="region of interest" description="Disordered" evidence="5">
    <location>
        <begin position="1"/>
        <end position="24"/>
    </location>
</feature>
<accession>A0A2T4UJY9</accession>
<dbReference type="Pfam" id="PF00440">
    <property type="entry name" value="TetR_N"/>
    <property type="match status" value="1"/>
</dbReference>
<keyword evidence="2 4" id="KW-0238">DNA-binding</keyword>
<dbReference type="AlphaFoldDB" id="A0A2T4UJY9"/>
<dbReference type="GO" id="GO:0003700">
    <property type="term" value="F:DNA-binding transcription factor activity"/>
    <property type="evidence" value="ECO:0007669"/>
    <property type="project" value="TreeGrafter"/>
</dbReference>
<evidence type="ECO:0000256" key="4">
    <source>
        <dbReference type="PROSITE-ProRule" id="PRU00335"/>
    </source>
</evidence>
<dbReference type="InterPro" id="IPR009057">
    <property type="entry name" value="Homeodomain-like_sf"/>
</dbReference>
<dbReference type="InterPro" id="IPR049397">
    <property type="entry name" value="EthR_C"/>
</dbReference>
<evidence type="ECO:0000256" key="1">
    <source>
        <dbReference type="ARBA" id="ARBA00023015"/>
    </source>
</evidence>
<dbReference type="PROSITE" id="PS50977">
    <property type="entry name" value="HTH_TETR_2"/>
    <property type="match status" value="1"/>
</dbReference>
<protein>
    <recommendedName>
        <fullName evidence="6">HTH tetR-type domain-containing protein</fullName>
    </recommendedName>
</protein>
<feature type="domain" description="HTH tetR-type" evidence="6">
    <location>
        <begin position="24"/>
        <end position="85"/>
    </location>
</feature>
<evidence type="ECO:0000256" key="5">
    <source>
        <dbReference type="SAM" id="MobiDB-lite"/>
    </source>
</evidence>
<evidence type="ECO:0000256" key="3">
    <source>
        <dbReference type="ARBA" id="ARBA00023163"/>
    </source>
</evidence>
<dbReference type="Gene3D" id="1.10.10.60">
    <property type="entry name" value="Homeodomain-like"/>
    <property type="match status" value="1"/>
</dbReference>
<dbReference type="InterPro" id="IPR036271">
    <property type="entry name" value="Tet_transcr_reg_TetR-rel_C_sf"/>
</dbReference>
<dbReference type="InterPro" id="IPR001647">
    <property type="entry name" value="HTH_TetR"/>
</dbReference>
<dbReference type="Pfam" id="PF21313">
    <property type="entry name" value="EthR_C"/>
    <property type="match status" value="1"/>
</dbReference>
<gene>
    <name evidence="7" type="ORF">C7Y72_07825</name>
</gene>
<dbReference type="PANTHER" id="PTHR30055">
    <property type="entry name" value="HTH-TYPE TRANSCRIPTIONAL REGULATOR RUTR"/>
    <property type="match status" value="1"/>
</dbReference>
<keyword evidence="3" id="KW-0804">Transcription</keyword>
<organism evidence="7 8">
    <name type="scientific">Paraconexibacter algicola</name>
    <dbReference type="NCBI Taxonomy" id="2133960"/>
    <lineage>
        <taxon>Bacteria</taxon>
        <taxon>Bacillati</taxon>
        <taxon>Actinomycetota</taxon>
        <taxon>Thermoleophilia</taxon>
        <taxon>Solirubrobacterales</taxon>
        <taxon>Paraconexibacteraceae</taxon>
        <taxon>Paraconexibacter</taxon>
    </lineage>
</organism>
<feature type="DNA-binding region" description="H-T-H motif" evidence="4">
    <location>
        <begin position="48"/>
        <end position="67"/>
    </location>
</feature>
<dbReference type="EMBL" id="PYYB01000001">
    <property type="protein sequence ID" value="PTL59562.1"/>
    <property type="molecule type" value="Genomic_DNA"/>
</dbReference>
<reference evidence="7 8" key="1">
    <citation type="submission" date="2018-03" db="EMBL/GenBank/DDBJ databases">
        <title>Aquarubrobacter algicola gen. nov., sp. nov., a novel actinobacterium isolated from shallow eutrophic lake during the end of cyanobacterial harmful algal blooms.</title>
        <authorList>
            <person name="Chun S.J."/>
        </authorList>
    </citation>
    <scope>NUCLEOTIDE SEQUENCE [LARGE SCALE GENOMIC DNA]</scope>
    <source>
        <strain evidence="7 8">Seoho-28</strain>
    </source>
</reference>
<proteinExistence type="predicted"/>
<evidence type="ECO:0000256" key="2">
    <source>
        <dbReference type="ARBA" id="ARBA00023125"/>
    </source>
</evidence>
<dbReference type="SUPFAM" id="SSF48498">
    <property type="entry name" value="Tetracyclin repressor-like, C-terminal domain"/>
    <property type="match status" value="1"/>
</dbReference>
<keyword evidence="1" id="KW-0805">Transcription regulation</keyword>
<dbReference type="SUPFAM" id="SSF46689">
    <property type="entry name" value="Homeodomain-like"/>
    <property type="match status" value="1"/>
</dbReference>
<name>A0A2T4UJY9_9ACTN</name>
<dbReference type="PANTHER" id="PTHR30055:SF234">
    <property type="entry name" value="HTH-TYPE TRANSCRIPTIONAL REGULATOR BETI"/>
    <property type="match status" value="1"/>
</dbReference>
<dbReference type="InterPro" id="IPR050109">
    <property type="entry name" value="HTH-type_TetR-like_transc_reg"/>
</dbReference>
<dbReference type="Gene3D" id="1.10.357.10">
    <property type="entry name" value="Tetracycline Repressor, domain 2"/>
    <property type="match status" value="1"/>
</dbReference>
<sequence length="209" mass="22940">MSFPMMSPVSTISRRPPQDQSSAARTRAALLDASRKLIDERGAFASLSVADIATTAGVSRPTFYAYFRDKRDVVLALGLEMQDDLRRAADPWLRGGTGVLRETLEAVLGGFRDHHAAVAAIVEAATYDPEVAAFWRAFHQWFVESGTRRALAADPNRTPEEATAAAYALVWMTERSFTEHLVAPQVSDASLISAIEHLWHSVVGDDRTP</sequence>